<dbReference type="PROSITE" id="PS51257">
    <property type="entry name" value="PROKAR_LIPOPROTEIN"/>
    <property type="match status" value="1"/>
</dbReference>
<dbReference type="Proteomes" id="UP001320603">
    <property type="component" value="Chromosome"/>
</dbReference>
<dbReference type="RefSeq" id="WP_251966826.1">
    <property type="nucleotide sequence ID" value="NZ_CP146284.1"/>
</dbReference>
<sequence>MKLFKVLTMVAFAGSIVSCSKEMSTEDIQQINGKVETKSISNPLNVLEISKLVSYIEKDDAILEEVRTGVERSLKYGLGETYRFNDILEPQESKLVRTLDLSSSFADALKNTYSNLREEQSIAMSNDDFFTILGNSNFMIRWPYFENWNGVDKPIVGFASEDGTELYSPKLNLNGTFSIDTILVSDEYLKENPVWLITESSLSYDELPDFENGEFVNKNGTFFYSDYAVEKRKSKRTTLERKGLYIENICFKETYESAIKGNGEIEFLWQSLPNGIGRSQNIMHYTITSGKLNDELQVDWSVSNAWTDNQELDNGLVVLEKDGGKDKTGVQHLRYGNLLSGNVRTIEVSFSYEKRDEIIMNYGWGKDLLCTDSNIAGDGKPKKYYGLHDNFWITFRFYE</sequence>
<reference evidence="1 2" key="1">
    <citation type="submission" date="2024-02" db="EMBL/GenBank/DDBJ databases">
        <title>Whole genome sequencing of Parabacteroides sp. AD58.</title>
        <authorList>
            <person name="Chaplin A.V."/>
            <person name="Pikina A.P."/>
            <person name="Sokolova S.R."/>
            <person name="Korostin D.O."/>
            <person name="Efimov B.A."/>
        </authorList>
    </citation>
    <scope>NUCLEOTIDE SEQUENCE [LARGE SCALE GENOMIC DNA]</scope>
    <source>
        <strain evidence="1 2">AD58</strain>
    </source>
</reference>
<protein>
    <submittedName>
        <fullName evidence="1">Uncharacterized protein</fullName>
    </submittedName>
</protein>
<keyword evidence="2" id="KW-1185">Reference proteome</keyword>
<organism evidence="1 2">
    <name type="scientific">Parabacteroides absconsus</name>
    <dbReference type="NCBI Taxonomy" id="2951805"/>
    <lineage>
        <taxon>Bacteria</taxon>
        <taxon>Pseudomonadati</taxon>
        <taxon>Bacteroidota</taxon>
        <taxon>Bacteroidia</taxon>
        <taxon>Bacteroidales</taxon>
        <taxon>Tannerellaceae</taxon>
        <taxon>Parabacteroides</taxon>
    </lineage>
</organism>
<evidence type="ECO:0000313" key="1">
    <source>
        <dbReference type="EMBL" id="WWV67357.1"/>
    </source>
</evidence>
<dbReference type="EMBL" id="CP146284">
    <property type="protein sequence ID" value="WWV67357.1"/>
    <property type="molecule type" value="Genomic_DNA"/>
</dbReference>
<proteinExistence type="predicted"/>
<accession>A0ABZ2IMU7</accession>
<evidence type="ECO:0000313" key="2">
    <source>
        <dbReference type="Proteomes" id="UP001320603"/>
    </source>
</evidence>
<gene>
    <name evidence="1" type="ORF">NEE14_005105</name>
</gene>
<name>A0ABZ2IMU7_9BACT</name>